<proteinExistence type="inferred from homology"/>
<dbReference type="Pfam" id="PF00753">
    <property type="entry name" value="Lactamase_B"/>
    <property type="match status" value="1"/>
</dbReference>
<comment type="caution">
    <text evidence="4">The sequence shown here is derived from an EMBL/GenBank/DDBJ whole genome shotgun (WGS) entry which is preliminary data.</text>
</comment>
<dbReference type="Proteomes" id="UP000474957">
    <property type="component" value="Unassembled WGS sequence"/>
</dbReference>
<dbReference type="EMBL" id="WIND01000014">
    <property type="protein sequence ID" value="MSU90942.1"/>
    <property type="molecule type" value="Genomic_DNA"/>
</dbReference>
<gene>
    <name evidence="4" type="ORF">GE300_15205</name>
</gene>
<evidence type="ECO:0000313" key="4">
    <source>
        <dbReference type="EMBL" id="MSU90942.1"/>
    </source>
</evidence>
<evidence type="ECO:0000259" key="3">
    <source>
        <dbReference type="SMART" id="SM00849"/>
    </source>
</evidence>
<dbReference type="PANTHER" id="PTHR42951">
    <property type="entry name" value="METALLO-BETA-LACTAMASE DOMAIN-CONTAINING"/>
    <property type="match status" value="1"/>
</dbReference>
<feature type="chain" id="PRO_5027061018" evidence="2">
    <location>
        <begin position="34"/>
        <end position="291"/>
    </location>
</feature>
<reference evidence="4 5" key="1">
    <citation type="submission" date="2019-10" db="EMBL/GenBank/DDBJ databases">
        <title>Cognatihalovulum marinum gen. nov. sp. nov., a new member of the family Rhodobacteraceae isolated from deep seawater of the Northwest Indian Ocean.</title>
        <authorList>
            <person name="Ruan C."/>
            <person name="Wang J."/>
            <person name="Zheng X."/>
            <person name="Song L."/>
            <person name="Zhu Y."/>
            <person name="Huang Y."/>
            <person name="Lu Z."/>
            <person name="Du W."/>
            <person name="Huang L."/>
            <person name="Dai X."/>
        </authorList>
    </citation>
    <scope>NUCLEOTIDE SEQUENCE [LARGE SCALE GENOMIC DNA]</scope>
    <source>
        <strain evidence="4 5">2CG4</strain>
    </source>
</reference>
<evidence type="ECO:0000313" key="5">
    <source>
        <dbReference type="Proteomes" id="UP000474957"/>
    </source>
</evidence>
<dbReference type="PANTHER" id="PTHR42951:SF4">
    <property type="entry name" value="ACYL-COENZYME A THIOESTERASE MBLAC2"/>
    <property type="match status" value="1"/>
</dbReference>
<protein>
    <submittedName>
        <fullName evidence="4">MBL fold metallo-hydrolase</fullName>
    </submittedName>
</protein>
<dbReference type="SMART" id="SM00849">
    <property type="entry name" value="Lactamase_B"/>
    <property type="match status" value="1"/>
</dbReference>
<evidence type="ECO:0000256" key="2">
    <source>
        <dbReference type="SAM" id="SignalP"/>
    </source>
</evidence>
<keyword evidence="5" id="KW-1185">Reference proteome</keyword>
<accession>A0A6L5Z4I0</accession>
<dbReference type="SUPFAM" id="SSF56281">
    <property type="entry name" value="Metallo-hydrolase/oxidoreductase"/>
    <property type="match status" value="1"/>
</dbReference>
<keyword evidence="2" id="KW-0732">Signal</keyword>
<dbReference type="InterPro" id="IPR036866">
    <property type="entry name" value="RibonucZ/Hydroxyglut_hydro"/>
</dbReference>
<evidence type="ECO:0000256" key="1">
    <source>
        <dbReference type="ARBA" id="ARBA00005250"/>
    </source>
</evidence>
<dbReference type="AlphaFoldDB" id="A0A6L5Z4I0"/>
<dbReference type="Gene3D" id="3.60.15.10">
    <property type="entry name" value="Ribonuclease Z/Hydroxyacylglutathione hydrolase-like"/>
    <property type="match status" value="1"/>
</dbReference>
<sequence>MAHWRRNSHWGKIMKRIMPGCAALVLLCGAAAAQDDATRSITQVTDDVYRFDNNFHVSWFAITDEGVVVGDPINQAAAEWLKAQIAERTDQPVRYMILSHSHGDHASGGQVFEDTAEVVAHENATAHVEAGEVDTAMPDVTFADTHEFSLGGKTFELNYLGEGGHGDDLIATVIRPDDVAVVVDVVNPERLPYQTIPAASIDGYIGQIRAVEALDFETLLPGHSKTGTRADATATIEYLELLRQRVQERLDAGDDLEQIKAAVTMPEYADWGSYEQFIGLNVEGMVGHLSN</sequence>
<dbReference type="GO" id="GO:0016787">
    <property type="term" value="F:hydrolase activity"/>
    <property type="evidence" value="ECO:0007669"/>
    <property type="project" value="UniProtKB-KW"/>
</dbReference>
<keyword evidence="4" id="KW-0378">Hydrolase</keyword>
<name>A0A6L5Z4I0_9RHOB</name>
<comment type="similarity">
    <text evidence="1">Belongs to the metallo-beta-lactamase superfamily. Class-B beta-lactamase family.</text>
</comment>
<dbReference type="GO" id="GO:0017001">
    <property type="term" value="P:antibiotic catabolic process"/>
    <property type="evidence" value="ECO:0007669"/>
    <property type="project" value="UniProtKB-ARBA"/>
</dbReference>
<dbReference type="InterPro" id="IPR050855">
    <property type="entry name" value="NDM-1-like"/>
</dbReference>
<dbReference type="InterPro" id="IPR001279">
    <property type="entry name" value="Metallo-B-lactamas"/>
</dbReference>
<organism evidence="4 5">
    <name type="scientific">Halovulum marinum</name>
    <dbReference type="NCBI Taxonomy" id="2662447"/>
    <lineage>
        <taxon>Bacteria</taxon>
        <taxon>Pseudomonadati</taxon>
        <taxon>Pseudomonadota</taxon>
        <taxon>Alphaproteobacteria</taxon>
        <taxon>Rhodobacterales</taxon>
        <taxon>Paracoccaceae</taxon>
        <taxon>Halovulum</taxon>
    </lineage>
</organism>
<feature type="domain" description="Metallo-beta-lactamase" evidence="3">
    <location>
        <begin position="56"/>
        <end position="223"/>
    </location>
</feature>
<feature type="signal peptide" evidence="2">
    <location>
        <begin position="1"/>
        <end position="33"/>
    </location>
</feature>